<comment type="caution">
    <text evidence="3">The sequence shown here is derived from an EMBL/GenBank/DDBJ whole genome shotgun (WGS) entry which is preliminary data.</text>
</comment>
<protein>
    <submittedName>
        <fullName evidence="3">Gag protein</fullName>
    </submittedName>
</protein>
<gene>
    <name evidence="3" type="ORF">PHPALM_14331</name>
</gene>
<organism evidence="3 4">
    <name type="scientific">Phytophthora palmivora</name>
    <dbReference type="NCBI Taxonomy" id="4796"/>
    <lineage>
        <taxon>Eukaryota</taxon>
        <taxon>Sar</taxon>
        <taxon>Stramenopiles</taxon>
        <taxon>Oomycota</taxon>
        <taxon>Peronosporomycetes</taxon>
        <taxon>Peronosporales</taxon>
        <taxon>Peronosporaceae</taxon>
        <taxon>Phytophthora</taxon>
    </lineage>
</organism>
<proteinExistence type="predicted"/>
<dbReference type="Pfam" id="PF03732">
    <property type="entry name" value="Retrotrans_gag"/>
    <property type="match status" value="1"/>
</dbReference>
<feature type="domain" description="Retrotransposon gag" evidence="2">
    <location>
        <begin position="95"/>
        <end position="165"/>
    </location>
</feature>
<dbReference type="EMBL" id="NCKW01007874">
    <property type="protein sequence ID" value="POM69392.1"/>
    <property type="molecule type" value="Genomic_DNA"/>
</dbReference>
<feature type="region of interest" description="Disordered" evidence="1">
    <location>
        <begin position="251"/>
        <end position="288"/>
    </location>
</feature>
<dbReference type="OrthoDB" id="93064at2759"/>
<sequence>MDRGEIPYLTDSQFESVRKMVGLFGGDALRSLAAATPAEQVERIEAFDTYKRGLIAHGENLHFWVREVELAMDAALISTERLRVAFALSNLGGRAKTWAQLCQQLRADFLPANYEYRQRSRFLACKQGKRELHEHIQEMRVLASSLVGNPLPERIKVTVFMDGLKVGPSRTQLFRVHANTMEEAIQIALQEEYSHRQARTPTSVWQGHNASSDAVQGAPAAGASTGLVPMELGTAVQSSIRCYGCGKLGHMQRASPVGGQRKFSFKPKGSRGLWQKPRPKSQGNWGHQ</sequence>
<dbReference type="AlphaFoldDB" id="A0A2P4XV24"/>
<evidence type="ECO:0000313" key="4">
    <source>
        <dbReference type="Proteomes" id="UP000237271"/>
    </source>
</evidence>
<evidence type="ECO:0000313" key="3">
    <source>
        <dbReference type="EMBL" id="POM69392.1"/>
    </source>
</evidence>
<name>A0A2P4XV24_9STRA</name>
<reference evidence="3 4" key="1">
    <citation type="journal article" date="2017" name="Genome Biol. Evol.">
        <title>Phytophthora megakarya and P. palmivora, closely related causal agents of cacao black pod rot, underwent increases in genome sizes and gene numbers by different mechanisms.</title>
        <authorList>
            <person name="Ali S.S."/>
            <person name="Shao J."/>
            <person name="Lary D.J."/>
            <person name="Kronmiller B."/>
            <person name="Shen D."/>
            <person name="Strem M.D."/>
            <person name="Amoako-Attah I."/>
            <person name="Akrofi A.Y."/>
            <person name="Begoude B.A."/>
            <person name="Ten Hoopen G.M."/>
            <person name="Coulibaly K."/>
            <person name="Kebe B.I."/>
            <person name="Melnick R.L."/>
            <person name="Guiltinan M.J."/>
            <person name="Tyler B.M."/>
            <person name="Meinhardt L.W."/>
            <person name="Bailey B.A."/>
        </authorList>
    </citation>
    <scope>NUCLEOTIDE SEQUENCE [LARGE SCALE GENOMIC DNA]</scope>
    <source>
        <strain evidence="4">sbr112.9</strain>
    </source>
</reference>
<keyword evidence="4" id="KW-1185">Reference proteome</keyword>
<evidence type="ECO:0000259" key="2">
    <source>
        <dbReference type="Pfam" id="PF03732"/>
    </source>
</evidence>
<accession>A0A2P4XV24</accession>
<evidence type="ECO:0000256" key="1">
    <source>
        <dbReference type="SAM" id="MobiDB-lite"/>
    </source>
</evidence>
<dbReference type="Proteomes" id="UP000237271">
    <property type="component" value="Unassembled WGS sequence"/>
</dbReference>
<dbReference type="InterPro" id="IPR005162">
    <property type="entry name" value="Retrotrans_gag_dom"/>
</dbReference>